<proteinExistence type="inferred from homology"/>
<feature type="region of interest" description="Disordered" evidence="3">
    <location>
        <begin position="97"/>
        <end position="137"/>
    </location>
</feature>
<dbReference type="PRINTS" id="PR00700">
    <property type="entry name" value="PRTYPHPHTASE"/>
</dbReference>
<dbReference type="Pfam" id="PF00581">
    <property type="entry name" value="Rhodanese"/>
    <property type="match status" value="1"/>
</dbReference>
<dbReference type="PROSITE" id="PS50055">
    <property type="entry name" value="TYR_PHOSPHATASE_PTP"/>
    <property type="match status" value="1"/>
</dbReference>
<dbReference type="PANTHER" id="PTHR19134:SF561">
    <property type="entry name" value="PROTEIN TYROSINE PHOSPHATASE 36E, ISOFORM A"/>
    <property type="match status" value="1"/>
</dbReference>
<reference evidence="7 8" key="1">
    <citation type="submission" date="2017-12" db="EMBL/GenBank/DDBJ databases">
        <title>Genome Sequence of a Multidrug-Resistant Candida haemulonii Isolate from a Patient with Chronic Leg Ulcers in Israel.</title>
        <authorList>
            <person name="Chow N.A."/>
            <person name="Gade L."/>
            <person name="Batra D."/>
            <person name="Rowe L.A."/>
            <person name="Ben-Ami R."/>
            <person name="Loparev V.N."/>
            <person name="Litvintseva A.P."/>
        </authorList>
    </citation>
    <scope>NUCLEOTIDE SEQUENCE [LARGE SCALE GENOMIC DNA]</scope>
    <source>
        <strain evidence="7 8">B11899</strain>
    </source>
</reference>
<dbReference type="RefSeq" id="XP_025340044.1">
    <property type="nucleotide sequence ID" value="XM_025485113.1"/>
</dbReference>
<dbReference type="PROSITE" id="PS50056">
    <property type="entry name" value="TYR_PHOSPHATASE_2"/>
    <property type="match status" value="1"/>
</dbReference>
<feature type="domain" description="Tyrosine-protein phosphatase" evidence="4">
    <location>
        <begin position="595"/>
        <end position="853"/>
    </location>
</feature>
<evidence type="ECO:0000259" key="5">
    <source>
        <dbReference type="PROSITE" id="PS50056"/>
    </source>
</evidence>
<dbReference type="InterPro" id="IPR001763">
    <property type="entry name" value="Rhodanese-like_dom"/>
</dbReference>
<protein>
    <recommendedName>
        <fullName evidence="2">protein-tyrosine-phosphatase</fullName>
        <ecNumber evidence="2">3.1.3.48</ecNumber>
    </recommendedName>
</protein>
<dbReference type="VEuPathDB" id="FungiDB:CXQ85_001399"/>
<dbReference type="PROSITE" id="PS50206">
    <property type="entry name" value="RHODANESE_3"/>
    <property type="match status" value="1"/>
</dbReference>
<dbReference type="SUPFAM" id="SSF52799">
    <property type="entry name" value="(Phosphotyrosine protein) phosphatases II"/>
    <property type="match status" value="1"/>
</dbReference>
<keyword evidence="8" id="KW-1185">Reference proteome</keyword>
<dbReference type="EC" id="3.1.3.48" evidence="2"/>
<feature type="domain" description="Tyrosine specific protein phosphatases" evidence="5">
    <location>
        <begin position="763"/>
        <end position="844"/>
    </location>
</feature>
<evidence type="ECO:0000259" key="6">
    <source>
        <dbReference type="PROSITE" id="PS50206"/>
    </source>
</evidence>
<dbReference type="SMART" id="SM00194">
    <property type="entry name" value="PTPc"/>
    <property type="match status" value="1"/>
</dbReference>
<dbReference type="Gene3D" id="3.90.190.10">
    <property type="entry name" value="Protein tyrosine phosphatase superfamily"/>
    <property type="match status" value="1"/>
</dbReference>
<dbReference type="GeneID" id="37006730"/>
<dbReference type="InterPro" id="IPR000387">
    <property type="entry name" value="Tyr_Pase_dom"/>
</dbReference>
<evidence type="ECO:0000256" key="2">
    <source>
        <dbReference type="ARBA" id="ARBA00013064"/>
    </source>
</evidence>
<dbReference type="EMBL" id="PKFO01000001">
    <property type="protein sequence ID" value="PVH19104.1"/>
    <property type="molecule type" value="Genomic_DNA"/>
</dbReference>
<dbReference type="InterPro" id="IPR029021">
    <property type="entry name" value="Prot-tyrosine_phosphatase-like"/>
</dbReference>
<feature type="domain" description="Rhodanese" evidence="6">
    <location>
        <begin position="293"/>
        <end position="328"/>
    </location>
</feature>
<dbReference type="AlphaFoldDB" id="A0A2V1AN29"/>
<comment type="caution">
    <text evidence="7">The sequence shown here is derived from an EMBL/GenBank/DDBJ whole genome shotgun (WGS) entry which is preliminary data.</text>
</comment>
<dbReference type="PANTHER" id="PTHR19134">
    <property type="entry name" value="RECEPTOR-TYPE TYROSINE-PROTEIN PHOSPHATASE"/>
    <property type="match status" value="1"/>
</dbReference>
<dbReference type="STRING" id="45357.A0A2V1AN29"/>
<dbReference type="SMART" id="SM00404">
    <property type="entry name" value="PTPc_motif"/>
    <property type="match status" value="1"/>
</dbReference>
<evidence type="ECO:0000256" key="1">
    <source>
        <dbReference type="ARBA" id="ARBA00009649"/>
    </source>
</evidence>
<dbReference type="InterPro" id="IPR003595">
    <property type="entry name" value="Tyr_Pase_cat"/>
</dbReference>
<dbReference type="InterPro" id="IPR050348">
    <property type="entry name" value="Protein-Tyr_Phosphatase"/>
</dbReference>
<feature type="compositionally biased region" description="Low complexity" evidence="3">
    <location>
        <begin position="97"/>
        <end position="131"/>
    </location>
</feature>
<name>A0A2V1AN29_9ASCO</name>
<dbReference type="SUPFAM" id="SSF52821">
    <property type="entry name" value="Rhodanese/Cell cycle control phosphatase"/>
    <property type="match status" value="1"/>
</dbReference>
<evidence type="ECO:0000256" key="3">
    <source>
        <dbReference type="SAM" id="MobiDB-lite"/>
    </source>
</evidence>
<dbReference type="GO" id="GO:0004725">
    <property type="term" value="F:protein tyrosine phosphatase activity"/>
    <property type="evidence" value="ECO:0007669"/>
    <property type="project" value="UniProtKB-EC"/>
</dbReference>
<dbReference type="Pfam" id="PF00102">
    <property type="entry name" value="Y_phosphatase"/>
    <property type="match status" value="1"/>
</dbReference>
<evidence type="ECO:0000313" key="8">
    <source>
        <dbReference type="Proteomes" id="UP000244309"/>
    </source>
</evidence>
<accession>A0A2V1AN29</accession>
<gene>
    <name evidence="7" type="ORF">CXQ85_001399</name>
</gene>
<comment type="similarity">
    <text evidence="1">Belongs to the protein-tyrosine phosphatase family. Non-receptor class subfamily.</text>
</comment>
<dbReference type="InterPro" id="IPR036873">
    <property type="entry name" value="Rhodanese-like_dom_sf"/>
</dbReference>
<dbReference type="OrthoDB" id="6058203at2759"/>
<dbReference type="Gene3D" id="3.40.250.10">
    <property type="entry name" value="Rhodanese-like domain"/>
    <property type="match status" value="1"/>
</dbReference>
<dbReference type="InterPro" id="IPR000242">
    <property type="entry name" value="PTP_cat"/>
</dbReference>
<organism evidence="7 8">
    <name type="scientific">Candidozyma haemuli</name>
    <dbReference type="NCBI Taxonomy" id="45357"/>
    <lineage>
        <taxon>Eukaryota</taxon>
        <taxon>Fungi</taxon>
        <taxon>Dikarya</taxon>
        <taxon>Ascomycota</taxon>
        <taxon>Saccharomycotina</taxon>
        <taxon>Pichiomycetes</taxon>
        <taxon>Metschnikowiaceae</taxon>
        <taxon>Candidozyma</taxon>
    </lineage>
</organism>
<sequence>MSTSPCCTGYKFPQYTPGGTLKMPKTDKADYFSLEGGDVNDTMTKLHLQSPLLNFDHADYFSNIPSHTFSRADSASSLVFSKPKLHKNATNSISSLASDSTVVGDSSTSSADLSMSTDTLVGENSSTTSPTRSRRNVLQLKLNVPKRSFQQPSSSTFPSGVSEPLYEFDEEESKKCASATTPSFNFAIEAPATPNISSAKHPSLKQSLTAPLTSTACEFTAPVMKKHPTSSDLGTRGDFVASIKSEQSRRLHHVPCQENMRESIVGVSPSIKYISKEETVALLRARHSLEATQLPNVLIIDIRPFADFIKGHISGALNVCLPSTLLKRANFNFLRCMNSLPTYEKSIIQNYMHHYSDEGLQGYSMPPIIVYDSFNGSSGLLHMCKKLVDGSSWDTKNGPPIYLIDEHFSSFANYASDFIDTGKEDIIDINQLTVKPQALGAPSVTKPSLSIDTMKRSPVQQRRSHSITGVPCFGGSFQDVSTPVSNFKLPQHMPTTKFKIRHNEEVFESMVTPVSEQFSLASLTPGEIARLPAWLQDVENNSCLVTDEFNKLEQCEKDRLNGAFSFTSEKPEVCSPGGTTEVCPQINCGLDYGHKNRYKDIFLFDHSRVRLTDGARIKSKRQSCDYINASYLNPLGSLGNVVRDGVSQDDKDELKYIATQGPLRETIGDFWKCVINQKCLLIISLSGELENGVHKCSPFWRAGVYRSGENIIKVEIEKEEKQGNLMLRSFKLSSDSEVFHRALQVHLCNWADMSSSVDPKDLIDLVTIKRHVLNRVRHRSQYHTITHCSAGCGRTGVFCAVDAIVNLSKSNGGSFEFAKNPVYSMVNNLRRERISMVQTMRQYFLIYDTLVHHVLHGAKSWIGDLNIVNDFISRVNEGGN</sequence>
<evidence type="ECO:0000313" key="7">
    <source>
        <dbReference type="EMBL" id="PVH19104.1"/>
    </source>
</evidence>
<evidence type="ECO:0000259" key="4">
    <source>
        <dbReference type="PROSITE" id="PS50055"/>
    </source>
</evidence>
<dbReference type="Proteomes" id="UP000244309">
    <property type="component" value="Unassembled WGS sequence"/>
</dbReference>
<dbReference type="CDD" id="cd18533">
    <property type="entry name" value="PTP_fungal"/>
    <property type="match status" value="1"/>
</dbReference>